<dbReference type="Pfam" id="PF00571">
    <property type="entry name" value="CBS"/>
    <property type="match status" value="2"/>
</dbReference>
<protein>
    <submittedName>
        <fullName evidence="4">CBS domain-containing protein</fullName>
    </submittedName>
</protein>
<dbReference type="Pfam" id="PF08279">
    <property type="entry name" value="HTH_11"/>
    <property type="match status" value="1"/>
</dbReference>
<dbReference type="InterPro" id="IPR013196">
    <property type="entry name" value="HTH_11"/>
</dbReference>
<dbReference type="Gene3D" id="1.10.10.10">
    <property type="entry name" value="Winged helix-like DNA-binding domain superfamily/Winged helix DNA-binding domain"/>
    <property type="match status" value="1"/>
</dbReference>
<proteinExistence type="predicted"/>
<keyword evidence="1 2" id="KW-0129">CBS domain</keyword>
<dbReference type="EMBL" id="JAUSUE010000005">
    <property type="protein sequence ID" value="MDQ0203375.1"/>
    <property type="molecule type" value="Genomic_DNA"/>
</dbReference>
<dbReference type="PANTHER" id="PTHR43080">
    <property type="entry name" value="CBS DOMAIN-CONTAINING PROTEIN CBSX3, MITOCHONDRIAL"/>
    <property type="match status" value="1"/>
</dbReference>
<dbReference type="InterPro" id="IPR016842">
    <property type="entry name" value="UCP026546_HTH-CBS"/>
</dbReference>
<accession>A0ABT9Y6B4</accession>
<dbReference type="SMART" id="SM00116">
    <property type="entry name" value="CBS"/>
    <property type="match status" value="2"/>
</dbReference>
<name>A0ABT9Y6B4_9FIRM</name>
<feature type="domain" description="CBS" evidence="3">
    <location>
        <begin position="159"/>
        <end position="228"/>
    </location>
</feature>
<dbReference type="SUPFAM" id="SSF54631">
    <property type="entry name" value="CBS-domain pair"/>
    <property type="match status" value="1"/>
</dbReference>
<dbReference type="InterPro" id="IPR051257">
    <property type="entry name" value="Diverse_CBS-Domain"/>
</dbReference>
<sequence length="229" mass="24497">MKQGRCCLRGAIIISLTERQQAIVDIVQKGGPVTGGQIAERMHVTRAALRADLAVLVMSGLLGSRSKVGYFYTGKSLLSFFTEDLDSVRVRDIQSVPAVLPKESTAYDAVVSLFLEDVGSVFVVEGQGLLAGVVSRKDLLKASLSSGGDLAKIPVQMVMTPLAKLIVTEPDESVAAAAQKIIDNEIDALPVVKVLPKGKRSYEIVGRLTKTNLTRLIVDLAKGKRGYSS</sequence>
<dbReference type="RefSeq" id="WP_231038529.1">
    <property type="nucleotide sequence ID" value="NZ_CP116940.1"/>
</dbReference>
<evidence type="ECO:0000259" key="3">
    <source>
        <dbReference type="PROSITE" id="PS51371"/>
    </source>
</evidence>
<gene>
    <name evidence="4" type="ORF">J2S01_001091</name>
</gene>
<dbReference type="SUPFAM" id="SSF46785">
    <property type="entry name" value="Winged helix' DNA-binding domain"/>
    <property type="match status" value="1"/>
</dbReference>
<dbReference type="InterPro" id="IPR036388">
    <property type="entry name" value="WH-like_DNA-bd_sf"/>
</dbReference>
<dbReference type="PIRSF" id="PIRSF026546">
    <property type="entry name" value="UCP026546_CBS_YqzB"/>
    <property type="match status" value="1"/>
</dbReference>
<dbReference type="InterPro" id="IPR046342">
    <property type="entry name" value="CBS_dom_sf"/>
</dbReference>
<dbReference type="InterPro" id="IPR036390">
    <property type="entry name" value="WH_DNA-bd_sf"/>
</dbReference>
<evidence type="ECO:0000313" key="5">
    <source>
        <dbReference type="Proteomes" id="UP001239167"/>
    </source>
</evidence>
<evidence type="ECO:0000256" key="1">
    <source>
        <dbReference type="ARBA" id="ARBA00023122"/>
    </source>
</evidence>
<comment type="caution">
    <text evidence="4">The sequence shown here is derived from an EMBL/GenBank/DDBJ whole genome shotgun (WGS) entry which is preliminary data.</text>
</comment>
<dbReference type="Gene3D" id="3.10.580.10">
    <property type="entry name" value="CBS-domain"/>
    <property type="match status" value="1"/>
</dbReference>
<dbReference type="CDD" id="cd04617">
    <property type="entry name" value="CBS_pair_CcpN"/>
    <property type="match status" value="1"/>
</dbReference>
<feature type="domain" description="CBS" evidence="3">
    <location>
        <begin position="93"/>
        <end position="150"/>
    </location>
</feature>
<keyword evidence="5" id="KW-1185">Reference proteome</keyword>
<dbReference type="PANTHER" id="PTHR43080:SF2">
    <property type="entry name" value="CBS DOMAIN-CONTAINING PROTEIN"/>
    <property type="match status" value="1"/>
</dbReference>
<evidence type="ECO:0000313" key="4">
    <source>
        <dbReference type="EMBL" id="MDQ0203375.1"/>
    </source>
</evidence>
<organism evidence="4 5">
    <name type="scientific">Pectinatus haikarae</name>
    <dbReference type="NCBI Taxonomy" id="349096"/>
    <lineage>
        <taxon>Bacteria</taxon>
        <taxon>Bacillati</taxon>
        <taxon>Bacillota</taxon>
        <taxon>Negativicutes</taxon>
        <taxon>Selenomonadales</taxon>
        <taxon>Selenomonadaceae</taxon>
        <taxon>Pectinatus</taxon>
    </lineage>
</organism>
<reference evidence="4 5" key="1">
    <citation type="submission" date="2023-07" db="EMBL/GenBank/DDBJ databases">
        <title>Genomic Encyclopedia of Type Strains, Phase IV (KMG-IV): sequencing the most valuable type-strain genomes for metagenomic binning, comparative biology and taxonomic classification.</title>
        <authorList>
            <person name="Goeker M."/>
        </authorList>
    </citation>
    <scope>NUCLEOTIDE SEQUENCE [LARGE SCALE GENOMIC DNA]</scope>
    <source>
        <strain evidence="4 5">DSM 16980</strain>
    </source>
</reference>
<dbReference type="PROSITE" id="PS51371">
    <property type="entry name" value="CBS"/>
    <property type="match status" value="2"/>
</dbReference>
<evidence type="ECO:0000256" key="2">
    <source>
        <dbReference type="PROSITE-ProRule" id="PRU00703"/>
    </source>
</evidence>
<dbReference type="Proteomes" id="UP001239167">
    <property type="component" value="Unassembled WGS sequence"/>
</dbReference>
<dbReference type="InterPro" id="IPR000644">
    <property type="entry name" value="CBS_dom"/>
</dbReference>